<evidence type="ECO:0000313" key="4">
    <source>
        <dbReference type="EMBL" id="EIM77151.1"/>
    </source>
</evidence>
<dbReference type="SUPFAM" id="SSF53955">
    <property type="entry name" value="Lysozyme-like"/>
    <property type="match status" value="1"/>
</dbReference>
<keyword evidence="2" id="KW-1133">Transmembrane helix</keyword>
<name>I5C5P9_9BACT</name>
<keyword evidence="5" id="KW-1185">Reference proteome</keyword>
<dbReference type="Proteomes" id="UP000005551">
    <property type="component" value="Unassembled WGS sequence"/>
</dbReference>
<dbReference type="OrthoDB" id="9815002at2"/>
<evidence type="ECO:0000259" key="3">
    <source>
        <dbReference type="Pfam" id="PF01464"/>
    </source>
</evidence>
<dbReference type="RefSeq" id="WP_009054416.1">
    <property type="nucleotide sequence ID" value="NZ_AJYA01000016.1"/>
</dbReference>
<dbReference type="CDD" id="cd16894">
    <property type="entry name" value="MltD-like"/>
    <property type="match status" value="1"/>
</dbReference>
<gene>
    <name evidence="4" type="ORF">A3SI_07659</name>
</gene>
<dbReference type="STRING" id="1189621.A3SI_07659"/>
<keyword evidence="2" id="KW-0812">Transmembrane</keyword>
<feature type="transmembrane region" description="Helical" evidence="2">
    <location>
        <begin position="7"/>
        <end position="24"/>
    </location>
</feature>
<comment type="similarity">
    <text evidence="1">Belongs to the transglycosylase Slt family.</text>
</comment>
<dbReference type="EMBL" id="AJYA01000016">
    <property type="protein sequence ID" value="EIM77151.1"/>
    <property type="molecule type" value="Genomic_DNA"/>
</dbReference>
<evidence type="ECO:0000256" key="2">
    <source>
        <dbReference type="SAM" id="Phobius"/>
    </source>
</evidence>
<dbReference type="PATRIC" id="fig|1189621.3.peg.1599"/>
<comment type="caution">
    <text evidence="4">The sequence shown here is derived from an EMBL/GenBank/DDBJ whole genome shotgun (WGS) entry which is preliminary data.</text>
</comment>
<feature type="domain" description="Transglycosylase SLT" evidence="3">
    <location>
        <begin position="124"/>
        <end position="215"/>
    </location>
</feature>
<evidence type="ECO:0000313" key="5">
    <source>
        <dbReference type="Proteomes" id="UP000005551"/>
    </source>
</evidence>
<sequence>MRFNFHLIFLYLAVGGLLVLQFWPGRGPVDSPLPEDYAPYAVAAGAEVAASGGLRAPFALLPLPEELDFAGERVPLEDLHVRERMERELYVNAYWESNLILLKKRSAKYLPEIERLLAAAGVPDDFKYVAIAESALLHVTSPAGARGFWQFMPKTAKEYGLEVSSDVDERYHLEKATLAAARYLKKAHARFGTWAAVAASYNMGQAGLANRMQEQRVNTYFDLYLNDETSRYLFRVLAFKLLFEQPETYGYFVPEAERYRYPETRTLRVDTAIPDLAVWAQAQGSTYRDLKWLNPWLRSRKLAPARGKTYEIKLPVGSA</sequence>
<dbReference type="AlphaFoldDB" id="I5C5P9"/>
<proteinExistence type="inferred from homology"/>
<keyword evidence="2" id="KW-0472">Membrane</keyword>
<accession>I5C5P9</accession>
<dbReference type="Pfam" id="PF01464">
    <property type="entry name" value="SLT"/>
    <property type="match status" value="1"/>
</dbReference>
<dbReference type="InterPro" id="IPR008258">
    <property type="entry name" value="Transglycosylase_SLT_dom_1"/>
</dbReference>
<dbReference type="InterPro" id="IPR023346">
    <property type="entry name" value="Lysozyme-like_dom_sf"/>
</dbReference>
<evidence type="ECO:0000256" key="1">
    <source>
        <dbReference type="ARBA" id="ARBA00007734"/>
    </source>
</evidence>
<reference evidence="4 5" key="1">
    <citation type="submission" date="2012-05" db="EMBL/GenBank/DDBJ databases">
        <title>Genome sequence of Nitritalea halalkaliphila LW7.</title>
        <authorList>
            <person name="Jangir P.K."/>
            <person name="Singh A."/>
            <person name="Shivaji S."/>
            <person name="Sharma R."/>
        </authorList>
    </citation>
    <scope>NUCLEOTIDE SEQUENCE [LARGE SCALE GENOMIC DNA]</scope>
    <source>
        <strain evidence="4 5">LW7</strain>
    </source>
</reference>
<organism evidence="4 5">
    <name type="scientific">Nitritalea halalkaliphila LW7</name>
    <dbReference type="NCBI Taxonomy" id="1189621"/>
    <lineage>
        <taxon>Bacteria</taxon>
        <taxon>Pseudomonadati</taxon>
        <taxon>Bacteroidota</taxon>
        <taxon>Cytophagia</taxon>
        <taxon>Cytophagales</taxon>
        <taxon>Cyclobacteriaceae</taxon>
        <taxon>Nitritalea</taxon>
    </lineage>
</organism>
<dbReference type="Gene3D" id="1.10.530.10">
    <property type="match status" value="1"/>
</dbReference>
<dbReference type="PANTHER" id="PTHR37423">
    <property type="entry name" value="SOLUBLE LYTIC MUREIN TRANSGLYCOSYLASE-RELATED"/>
    <property type="match status" value="1"/>
</dbReference>
<protein>
    <submittedName>
        <fullName evidence="4">Lytic transglycosylase</fullName>
    </submittedName>
</protein>
<dbReference type="PANTHER" id="PTHR37423:SF2">
    <property type="entry name" value="MEMBRANE-BOUND LYTIC MUREIN TRANSGLYCOSYLASE C"/>
    <property type="match status" value="1"/>
</dbReference>